<dbReference type="RefSeq" id="WP_141428309.1">
    <property type="nucleotide sequence ID" value="NZ_AP019736.1"/>
</dbReference>
<keyword evidence="2" id="KW-0732">Signal</keyword>
<dbReference type="AlphaFoldDB" id="A0A4Y1X0D0"/>
<reference evidence="4" key="1">
    <citation type="submission" date="2019-06" db="EMBL/GenBank/DDBJ databases">
        <title>Alistipes onderdonkii subsp. vulgaris subsp. nov., Alistipes dispar sp. nov. and Alistipes communis sp. nov., isolated from human faeces, and creation of Alistipes onderdonkii subsp. onderdonkii subsp. nov.</title>
        <authorList>
            <person name="Sakamoto M."/>
            <person name="Ikeyama N."/>
            <person name="Ogata Y."/>
            <person name="Suda W."/>
            <person name="Iino T."/>
            <person name="Hattori M."/>
            <person name="Ohkuma M."/>
        </authorList>
    </citation>
    <scope>NUCLEOTIDE SEQUENCE [LARGE SCALE GENOMIC DNA]</scope>
    <source>
        <strain evidence="4">5CPEGH6</strain>
    </source>
</reference>
<name>A0A4Y1X0D0_9BACT</name>
<evidence type="ECO:0000256" key="1">
    <source>
        <dbReference type="SAM" id="MobiDB-lite"/>
    </source>
</evidence>
<proteinExistence type="predicted"/>
<feature type="compositionally biased region" description="Low complexity" evidence="1">
    <location>
        <begin position="721"/>
        <end position="730"/>
    </location>
</feature>
<feature type="chain" id="PRO_5021232211" evidence="2">
    <location>
        <begin position="28"/>
        <end position="761"/>
    </location>
</feature>
<gene>
    <name evidence="3" type="ORF">A5CPEGH6_11330</name>
</gene>
<dbReference type="PROSITE" id="PS51257">
    <property type="entry name" value="PROKAR_LIPOPROTEIN"/>
    <property type="match status" value="1"/>
</dbReference>
<dbReference type="KEGG" id="ada:A5CPEGH6_11330"/>
<evidence type="ECO:0000256" key="2">
    <source>
        <dbReference type="SAM" id="SignalP"/>
    </source>
</evidence>
<dbReference type="EMBL" id="AP019736">
    <property type="protein sequence ID" value="BBL06495.1"/>
    <property type="molecule type" value="Genomic_DNA"/>
</dbReference>
<sequence length="761" mass="82497">MKKFYPWCLLFSVLGMCSFLWSSCSDDGDDDTPPPGGGENSFVYEGTESKIGSVVYQVDETGKTYTFYFSPTEGLLDLDAMLLADDYIKIETDTPTGDIDLLAEGNSLLYKKVDISAASADNTAKSTLSLQLTSLTTVKMTLDAAMKSGETLTASYNGTCSRHSEQSGQGEGIVLDTPVFSWWLGSEKPASGANDYYIAVTDAPYTIQSGVQAALTEPGYMLVIDCYLDSGEKWKTFPTGVFNESPGLEDHTYSFDNSFVLYFDGTNYNQMHLSGPITISRDAQNIAKISTTFLDEDGIVGEAGTEYPISFEGDLRVGNGTTLPTMPHLMHDIEFKGVYAQGVYSGDVYDTGGGMIEMTFYDEKGDAGEPFGYAVKLTVIGPKFLDPKKERKLTPGTYTAATTYKKDTWMPAAEMTILGMVIPMGTYAAYDDQTQNGQYSYGSEGTIEIEELANNRHRVTFEIEAQTGYVFKGSFEGDIPLEDQSDDSEDDGSSTLTEDLDMDLSYLEKAHCFPQTQIFVPGLGTIDVADLTTVTPPAPEACGYQFIDLGLATGTYKHDPTGEYNDPGKLVEGDIVRLDLLVEPGDEGKITPGTYTLSPNRYPAQMRPGVALRGYQGGEGHIGTRWLGIGSAIGNGYPKYHSDPDHIVIDGWLNIASMKGYASIYEGTVTITKAEGGENWFTFEVDGEDVLHHSITGTWTGPVVLGDGVTPVVSSGKEFKPAAAAAPEAKPASEKQRFPTMRDAADSKPAQALPARRLSLR</sequence>
<dbReference type="Proteomes" id="UP000319374">
    <property type="component" value="Chromosome"/>
</dbReference>
<feature type="compositionally biased region" description="Acidic residues" evidence="1">
    <location>
        <begin position="479"/>
        <end position="497"/>
    </location>
</feature>
<evidence type="ECO:0000313" key="4">
    <source>
        <dbReference type="Proteomes" id="UP000319374"/>
    </source>
</evidence>
<protein>
    <submittedName>
        <fullName evidence="3">Uncharacterized protein</fullName>
    </submittedName>
</protein>
<evidence type="ECO:0000313" key="3">
    <source>
        <dbReference type="EMBL" id="BBL06495.1"/>
    </source>
</evidence>
<feature type="region of interest" description="Disordered" evidence="1">
    <location>
        <begin position="720"/>
        <end position="761"/>
    </location>
</feature>
<organism evidence="3 4">
    <name type="scientific">Alistipes dispar</name>
    <dbReference type="NCBI Taxonomy" id="2585119"/>
    <lineage>
        <taxon>Bacteria</taxon>
        <taxon>Pseudomonadati</taxon>
        <taxon>Bacteroidota</taxon>
        <taxon>Bacteroidia</taxon>
        <taxon>Bacteroidales</taxon>
        <taxon>Rikenellaceae</taxon>
        <taxon>Alistipes</taxon>
    </lineage>
</organism>
<dbReference type="GeneID" id="98673110"/>
<dbReference type="OrthoDB" id="1000806at2"/>
<feature type="signal peptide" evidence="2">
    <location>
        <begin position="1"/>
        <end position="27"/>
    </location>
</feature>
<feature type="region of interest" description="Disordered" evidence="1">
    <location>
        <begin position="478"/>
        <end position="497"/>
    </location>
</feature>
<accession>A0A4Y1X0D0</accession>
<keyword evidence="4" id="KW-1185">Reference proteome</keyword>